<feature type="transmembrane region" description="Helical" evidence="7">
    <location>
        <begin position="168"/>
        <end position="188"/>
    </location>
</feature>
<dbReference type="Gene3D" id="1.10.3720.10">
    <property type="entry name" value="MetI-like"/>
    <property type="match status" value="1"/>
</dbReference>
<evidence type="ECO:0000259" key="8">
    <source>
        <dbReference type="PROSITE" id="PS50928"/>
    </source>
</evidence>
<dbReference type="GO" id="GO:0005886">
    <property type="term" value="C:plasma membrane"/>
    <property type="evidence" value="ECO:0007669"/>
    <property type="project" value="UniProtKB-SubCell"/>
</dbReference>
<dbReference type="SUPFAM" id="SSF161098">
    <property type="entry name" value="MetI-like"/>
    <property type="match status" value="1"/>
</dbReference>
<dbReference type="RefSeq" id="WP_041365579.1">
    <property type="nucleotide sequence ID" value="NZ_HG938354.1"/>
</dbReference>
<dbReference type="InterPro" id="IPR045621">
    <property type="entry name" value="BPD_transp_1_N"/>
</dbReference>
<evidence type="ECO:0000256" key="3">
    <source>
        <dbReference type="ARBA" id="ARBA00022475"/>
    </source>
</evidence>
<dbReference type="AlphaFoldDB" id="A0A068T0K1"/>
<reference evidence="10" key="1">
    <citation type="journal article" date="2014" name="BMC Genomics">
        <title>Genome sequencing of two Neorhizobium galegae strains reveals a noeT gene responsible for the unusual acetylation of the nodulation factors.</title>
        <authorList>
            <person name="Osterman J."/>
            <person name="Marsh J."/>
            <person name="Laine P.K."/>
            <person name="Zeng Z."/>
            <person name="Alatalo E."/>
            <person name="Sullivan J.T."/>
            <person name="Young J.P."/>
            <person name="Thomas-Oates J."/>
            <person name="Paulin L."/>
            <person name="Lindstrom K."/>
        </authorList>
    </citation>
    <scope>NUCLEOTIDE SEQUENCE [LARGE SCALE GENOMIC DNA]</scope>
    <source>
        <strain evidence="10">HAMBI 540</strain>
    </source>
</reference>
<evidence type="ECO:0000256" key="4">
    <source>
        <dbReference type="ARBA" id="ARBA00022692"/>
    </source>
</evidence>
<evidence type="ECO:0000256" key="6">
    <source>
        <dbReference type="ARBA" id="ARBA00023136"/>
    </source>
</evidence>
<evidence type="ECO:0000313" key="9">
    <source>
        <dbReference type="EMBL" id="CDN51903.1"/>
    </source>
</evidence>
<keyword evidence="2 7" id="KW-0813">Transport</keyword>
<accession>A0A068T0K1</accession>
<evidence type="ECO:0000313" key="10">
    <source>
        <dbReference type="Proteomes" id="UP000028181"/>
    </source>
</evidence>
<feature type="transmembrane region" description="Helical" evidence="7">
    <location>
        <begin position="22"/>
        <end position="50"/>
    </location>
</feature>
<evidence type="ECO:0000256" key="1">
    <source>
        <dbReference type="ARBA" id="ARBA00004651"/>
    </source>
</evidence>
<feature type="transmembrane region" description="Helical" evidence="7">
    <location>
        <begin position="281"/>
        <end position="307"/>
    </location>
</feature>
<keyword evidence="4 7" id="KW-0812">Transmembrane</keyword>
<comment type="subcellular location">
    <subcellularLocation>
        <location evidence="1 7">Cell membrane</location>
        <topology evidence="1 7">Multi-pass membrane protein</topology>
    </subcellularLocation>
</comment>
<dbReference type="eggNOG" id="COG0601">
    <property type="taxonomic scope" value="Bacteria"/>
</dbReference>
<dbReference type="PANTHER" id="PTHR43163">
    <property type="entry name" value="DIPEPTIDE TRANSPORT SYSTEM PERMEASE PROTEIN DPPB-RELATED"/>
    <property type="match status" value="1"/>
</dbReference>
<comment type="similarity">
    <text evidence="7">Belongs to the binding-protein-dependent transport system permease family.</text>
</comment>
<feature type="domain" description="ABC transmembrane type-1" evidence="8">
    <location>
        <begin position="119"/>
        <end position="350"/>
    </location>
</feature>
<keyword evidence="3" id="KW-1003">Cell membrane</keyword>
<dbReference type="HOGENOM" id="CLU_036879_0_3_5"/>
<protein>
    <submittedName>
        <fullName evidence="9">Dipeptide transport system permease protein DppB</fullName>
    </submittedName>
</protein>
<organism evidence="9 10">
    <name type="scientific">Neorhizobium galegae bv. orientalis str. HAMBI 540</name>
    <dbReference type="NCBI Taxonomy" id="1028800"/>
    <lineage>
        <taxon>Bacteria</taxon>
        <taxon>Pseudomonadati</taxon>
        <taxon>Pseudomonadota</taxon>
        <taxon>Alphaproteobacteria</taxon>
        <taxon>Hyphomicrobiales</taxon>
        <taxon>Rhizobiaceae</taxon>
        <taxon>Rhizobium/Agrobacterium group</taxon>
        <taxon>Neorhizobium</taxon>
    </lineage>
</organism>
<gene>
    <name evidence="9" type="primary">dppB</name>
    <name evidence="9" type="ORF">RG540_PA12270</name>
</gene>
<proteinExistence type="inferred from homology"/>
<dbReference type="KEGG" id="ngg:RG540_PA12270"/>
<feature type="transmembrane region" description="Helical" evidence="7">
    <location>
        <begin position="85"/>
        <end position="105"/>
    </location>
</feature>
<dbReference type="PANTHER" id="PTHR43163:SF8">
    <property type="entry name" value="D,D-DIPEPTIDE TRANSPORT SYSTEM PERMEASE PROTEIN DDPB-RELATED"/>
    <property type="match status" value="1"/>
</dbReference>
<keyword evidence="5 7" id="KW-1133">Transmembrane helix</keyword>
<dbReference type="Pfam" id="PF00528">
    <property type="entry name" value="BPD_transp_1"/>
    <property type="match status" value="1"/>
</dbReference>
<feature type="transmembrane region" description="Helical" evidence="7">
    <location>
        <begin position="125"/>
        <end position="147"/>
    </location>
</feature>
<sequence>MTDPTFPVPRSDAGNVARPNPAFALLSILGTTLLPVFVTLFGLAALTFFIGRMLPIDPVASILGDNATQEAYEKMSRALGMDKPLWYQFGVYVKGILSLDFGDALTTGKPVMEDIARVFPATIELATLAIVIGTGLGIPAGVLSAMYRNSWLDNAIRFTGLIGYSAPNFWLGLMGLVLFYATLGWIGGPGRIDFIYEFDLEPVTGFHLIDSALAGNWEIFGNVFGHIILPASILGFGALAYISRMTRSFMIEQLAQEYIVTARVKGLSWARTVWVHAFRNVAVQVLTVVALSYAFLLEGAVLTETVFAWPGFGRYLTNALLVGDMNAVVGCSLLVGVIFVTLNLICDLLYRVFDPRTR</sequence>
<dbReference type="CDD" id="cd06261">
    <property type="entry name" value="TM_PBP2"/>
    <property type="match status" value="1"/>
</dbReference>
<dbReference type="OrthoDB" id="9805855at2"/>
<geneLocation type="plasmid" evidence="10">
    <name>II</name>
</geneLocation>
<keyword evidence="10" id="KW-1185">Reference proteome</keyword>
<dbReference type="InterPro" id="IPR000515">
    <property type="entry name" value="MetI-like"/>
</dbReference>
<evidence type="ECO:0000256" key="5">
    <source>
        <dbReference type="ARBA" id="ARBA00022989"/>
    </source>
</evidence>
<dbReference type="EMBL" id="HG938354">
    <property type="protein sequence ID" value="CDN51903.1"/>
    <property type="molecule type" value="Genomic_DNA"/>
</dbReference>
<feature type="transmembrane region" description="Helical" evidence="7">
    <location>
        <begin position="327"/>
        <end position="350"/>
    </location>
</feature>
<name>A0A068T0K1_NEOGA</name>
<dbReference type="GO" id="GO:0071916">
    <property type="term" value="F:dipeptide transmembrane transporter activity"/>
    <property type="evidence" value="ECO:0007669"/>
    <property type="project" value="TreeGrafter"/>
</dbReference>
<dbReference type="PROSITE" id="PS50928">
    <property type="entry name" value="ABC_TM1"/>
    <property type="match status" value="1"/>
</dbReference>
<dbReference type="PATRIC" id="fig|1028800.3.peg.5865"/>
<feature type="transmembrane region" description="Helical" evidence="7">
    <location>
        <begin position="223"/>
        <end position="242"/>
    </location>
</feature>
<dbReference type="Pfam" id="PF19300">
    <property type="entry name" value="BPD_transp_1_N"/>
    <property type="match status" value="1"/>
</dbReference>
<evidence type="ECO:0000256" key="2">
    <source>
        <dbReference type="ARBA" id="ARBA00022448"/>
    </source>
</evidence>
<dbReference type="InterPro" id="IPR035906">
    <property type="entry name" value="MetI-like_sf"/>
</dbReference>
<keyword evidence="9" id="KW-0614">Plasmid</keyword>
<keyword evidence="6 7" id="KW-0472">Membrane</keyword>
<dbReference type="GeneID" id="24261198"/>
<evidence type="ECO:0000256" key="7">
    <source>
        <dbReference type="RuleBase" id="RU363032"/>
    </source>
</evidence>
<dbReference type="Proteomes" id="UP000028181">
    <property type="component" value="Plasmid pHAMBI540a"/>
</dbReference>